<dbReference type="RefSeq" id="WP_190240421.1">
    <property type="nucleotide sequence ID" value="NZ_QFGA01000002.1"/>
</dbReference>
<keyword evidence="9" id="KW-1185">Reference proteome</keyword>
<dbReference type="HAMAP" id="MF_02214">
    <property type="entry name" value="Lipid_II_synth_MurT"/>
    <property type="match status" value="1"/>
</dbReference>
<evidence type="ECO:0000256" key="2">
    <source>
        <dbReference type="ARBA" id="ARBA00022598"/>
    </source>
</evidence>
<keyword evidence="5" id="KW-0961">Cell wall biogenesis/degradation</keyword>
<feature type="binding site" evidence="5">
    <location>
        <position position="216"/>
    </location>
    <ligand>
        <name>Zn(2+)</name>
        <dbReference type="ChEBI" id="CHEBI:29105"/>
    </ligand>
</feature>
<evidence type="ECO:0000259" key="6">
    <source>
        <dbReference type="Pfam" id="PF08245"/>
    </source>
</evidence>
<dbReference type="Proteomes" id="UP000298324">
    <property type="component" value="Unassembled WGS sequence"/>
</dbReference>
<dbReference type="InterPro" id="IPR013221">
    <property type="entry name" value="Mur_ligase_cen"/>
</dbReference>
<proteinExistence type="inferred from homology"/>
<comment type="catalytic activity">
    <reaction evidence="5">
        <text>beta-D-GlcNAc-(1-&gt;4)-Mur2Ac(oyl-L-Ala-gamma-D-Glu-L-Lys-D-Ala-D-Ala)-di-trans,octa-cis-undecaprenyl diphosphate + ATP = beta-D-GlcNAc-(1-&gt;4)-Mur2Ac(oyl-L-Ala-gamma-D-O-P-Glu-L-Lys-D-Ala-D-Ala)-di-trans,octa-cis-undecaprenyl diphosphate + ADP</text>
        <dbReference type="Rhea" id="RHEA:59488"/>
        <dbReference type="ChEBI" id="CHEBI:30616"/>
        <dbReference type="ChEBI" id="CHEBI:60033"/>
        <dbReference type="ChEBI" id="CHEBI:143132"/>
        <dbReference type="ChEBI" id="CHEBI:456216"/>
    </reaction>
</comment>
<dbReference type="PROSITE" id="PS01011">
    <property type="entry name" value="FOLYLPOLYGLU_SYNT_1"/>
    <property type="match status" value="1"/>
</dbReference>
<feature type="binding site" evidence="5">
    <location>
        <position position="235"/>
    </location>
    <ligand>
        <name>Zn(2+)</name>
        <dbReference type="ChEBI" id="CHEBI:29105"/>
    </ligand>
</feature>
<reference evidence="8 9" key="1">
    <citation type="journal article" date="2018" name="Environ. Microbiol.">
        <title>Novel energy conservation strategies and behaviour of Pelotomaculum schinkii driving syntrophic propionate catabolism.</title>
        <authorList>
            <person name="Hidalgo-Ahumada C.A.P."/>
            <person name="Nobu M.K."/>
            <person name="Narihiro T."/>
            <person name="Tamaki H."/>
            <person name="Liu W.T."/>
            <person name="Kamagata Y."/>
            <person name="Stams A.J.M."/>
            <person name="Imachi H."/>
            <person name="Sousa D.Z."/>
        </authorList>
    </citation>
    <scope>NUCLEOTIDE SEQUENCE [LARGE SCALE GENOMIC DNA]</scope>
    <source>
        <strain evidence="8 9">HH</strain>
    </source>
</reference>
<dbReference type="GO" id="GO:0071555">
    <property type="term" value="P:cell wall organization"/>
    <property type="evidence" value="ECO:0007669"/>
    <property type="project" value="UniProtKB-KW"/>
</dbReference>
<dbReference type="InterPro" id="IPR043703">
    <property type="entry name" value="Lipid_II_synth_MurT"/>
</dbReference>
<dbReference type="GO" id="GO:0009252">
    <property type="term" value="P:peptidoglycan biosynthetic process"/>
    <property type="evidence" value="ECO:0007669"/>
    <property type="project" value="UniProtKB-UniRule"/>
</dbReference>
<sequence>MNLRVSAAIAAGKIAFWLSKKKGNKGSSLPGMVALKIYSGTLRYLAAQVRKQIVVVSGTNGKTTTSNMIFGILSAAGYKNIANLEGANLVSGVTASFIKSAGLSGTIDCDYAVLEVDEATMPIVLKELSPGGVVLTNFFRDQLDRYWELDKVTGVIRKSLKNSGKNITLILNADDPLVAQFERTTGLPVVFYGLSGSERSVSTSTQTREAQYCPFCGSPLGYDFYHYGQLGRYRCNGCGFARPLARVEAGEPDIKDGVVNCRLYFDRQEAALTMQVQGLYNLYNAMAAFAVGLHLGVEVPLMLESLRKYRPVLGRLERFHYQGRSAFLSLVKNPTGFNEGLADLRNIKGTKSVFFAINDNDADGRDISWLWDVDFEVLDTDHNDLAVFICSGSRGEEIALRLKYAGIPVNKIVVYKDMGRGIRSVLDSRTDMAYLFSTYTALWPVHKILNSMADKEGPYASGVSSVS</sequence>
<comment type="pathway">
    <text evidence="1 5">Cell wall biogenesis; peptidoglycan biosynthesis.</text>
</comment>
<comment type="catalytic activity">
    <reaction evidence="5">
        <text>beta-D-GlcNAc-(1-&gt;4)-Mur2Ac(oyl-L-Ala-gamma-D-Glu-L-Lys-D-Ala-D-Ala)-di-trans,octa-cis-undecaprenyl diphosphate + L-glutamine + ATP + H2O = beta-D-GlcNAc-(1-&gt;4)-Mur2Ac(oyl-L-Ala-D-isoglutaminyl-L-Lys-D-Ala-D-Ala)-di-trans,octa-cis-undecaprenyl diphosphate + L-glutamate + ADP + phosphate + H(+)</text>
        <dbReference type="Rhea" id="RHEA:57928"/>
        <dbReference type="ChEBI" id="CHEBI:15377"/>
        <dbReference type="ChEBI" id="CHEBI:15378"/>
        <dbReference type="ChEBI" id="CHEBI:29985"/>
        <dbReference type="ChEBI" id="CHEBI:30616"/>
        <dbReference type="ChEBI" id="CHEBI:43474"/>
        <dbReference type="ChEBI" id="CHEBI:58359"/>
        <dbReference type="ChEBI" id="CHEBI:60033"/>
        <dbReference type="ChEBI" id="CHEBI:62233"/>
        <dbReference type="ChEBI" id="CHEBI:456216"/>
        <dbReference type="EC" id="6.3.5.13"/>
    </reaction>
</comment>
<dbReference type="UniPathway" id="UPA00219"/>
<dbReference type="AlphaFoldDB" id="A0A4Y7R987"/>
<dbReference type="GO" id="GO:0004326">
    <property type="term" value="F:tetrahydrofolylpolyglutamate synthase activity"/>
    <property type="evidence" value="ECO:0007669"/>
    <property type="project" value="InterPro"/>
</dbReference>
<dbReference type="Pfam" id="PF08353">
    <property type="entry name" value="MurT_C"/>
    <property type="match status" value="1"/>
</dbReference>
<evidence type="ECO:0000256" key="1">
    <source>
        <dbReference type="ARBA" id="ARBA00004752"/>
    </source>
</evidence>
<dbReference type="GO" id="GO:0008360">
    <property type="term" value="P:regulation of cell shape"/>
    <property type="evidence" value="ECO:0007669"/>
    <property type="project" value="UniProtKB-KW"/>
</dbReference>
<evidence type="ECO:0000259" key="7">
    <source>
        <dbReference type="Pfam" id="PF08353"/>
    </source>
</evidence>
<comment type="similarity">
    <text evidence="5">Belongs to the MurCDEF family. MurT subfamily.</text>
</comment>
<feature type="domain" description="Lipid II isoglutaminyl synthase (glutamine-hydrolyzing) subunit MurT C-terminal" evidence="7">
    <location>
        <begin position="330"/>
        <end position="442"/>
    </location>
</feature>
<evidence type="ECO:0000256" key="5">
    <source>
        <dbReference type="HAMAP-Rule" id="MF_02214"/>
    </source>
</evidence>
<dbReference type="GO" id="GO:0140282">
    <property type="term" value="F:carbon-nitrogen ligase activity on lipid II"/>
    <property type="evidence" value="ECO:0007669"/>
    <property type="project" value="UniProtKB-UniRule"/>
</dbReference>
<gene>
    <name evidence="8" type="primary">murC_1</name>
    <name evidence="5" type="synonym">murT</name>
    <name evidence="8" type="ORF">Psch_02383</name>
</gene>
<evidence type="ECO:0000313" key="9">
    <source>
        <dbReference type="Proteomes" id="UP000298324"/>
    </source>
</evidence>
<organism evidence="8 9">
    <name type="scientific">Pelotomaculum schinkii</name>
    <dbReference type="NCBI Taxonomy" id="78350"/>
    <lineage>
        <taxon>Bacteria</taxon>
        <taxon>Bacillati</taxon>
        <taxon>Bacillota</taxon>
        <taxon>Clostridia</taxon>
        <taxon>Eubacteriales</taxon>
        <taxon>Desulfotomaculaceae</taxon>
        <taxon>Pelotomaculum</taxon>
    </lineage>
</organism>
<keyword evidence="5" id="KW-0573">Peptidoglycan synthesis</keyword>
<keyword evidence="4 5" id="KW-0067">ATP-binding</keyword>
<comment type="subunit">
    <text evidence="5">Forms a heterodimer with GatD.</text>
</comment>
<feature type="active site" evidence="5">
    <location>
        <position position="366"/>
    </location>
</feature>
<keyword evidence="5" id="KW-0133">Cell shape</keyword>
<dbReference type="GO" id="GO:0008270">
    <property type="term" value="F:zinc ion binding"/>
    <property type="evidence" value="ECO:0007669"/>
    <property type="project" value="UniProtKB-UniRule"/>
</dbReference>
<comment type="function">
    <text evidence="5">The lipid II isoglutaminyl synthase complex catalyzes the formation of alpha-D-isoglutamine in the cell wall lipid II stem peptide. The MurT subunit catalyzes the ATP-dependent amidation of D-glutamate residue of lipid II, converting it to an isoglutamine residue.</text>
</comment>
<dbReference type="PANTHER" id="PTHR23135">
    <property type="entry name" value="MUR LIGASE FAMILY MEMBER"/>
    <property type="match status" value="1"/>
</dbReference>
<protein>
    <recommendedName>
        <fullName evidence="5">Lipid II isoglutaminyl synthase (glutamine-hydrolyzing) subunit MurT</fullName>
        <ecNumber evidence="5">6.3.5.13</ecNumber>
    </recommendedName>
</protein>
<dbReference type="GO" id="GO:0005524">
    <property type="term" value="F:ATP binding"/>
    <property type="evidence" value="ECO:0007669"/>
    <property type="project" value="UniProtKB-UniRule"/>
</dbReference>
<keyword evidence="2 5" id="KW-0436">Ligase</keyword>
<accession>A0A4Y7R987</accession>
<keyword evidence="3 5" id="KW-0547">Nucleotide-binding</keyword>
<dbReference type="PANTHER" id="PTHR23135:SF7">
    <property type="entry name" value="LIPID II ISOGLUTAMINYL SYNTHASE (GLUTAMINE-HYDROLYZING) SUBUNIT MURT"/>
    <property type="match status" value="1"/>
</dbReference>
<comment type="caution">
    <text evidence="8">The sequence shown here is derived from an EMBL/GenBank/DDBJ whole genome shotgun (WGS) entry which is preliminary data.</text>
</comment>
<dbReference type="SUPFAM" id="SSF53623">
    <property type="entry name" value="MurD-like peptide ligases, catalytic domain"/>
    <property type="match status" value="1"/>
</dbReference>
<feature type="binding site" evidence="5">
    <location>
        <position position="213"/>
    </location>
    <ligand>
        <name>Zn(2+)</name>
        <dbReference type="ChEBI" id="CHEBI:29105"/>
    </ligand>
</feature>
<feature type="domain" description="Mur ligase central" evidence="6">
    <location>
        <begin position="56"/>
        <end position="207"/>
    </location>
</feature>
<dbReference type="InterPro" id="IPR036565">
    <property type="entry name" value="Mur-like_cat_sf"/>
</dbReference>
<comment type="catalytic activity">
    <reaction evidence="5">
        <text>beta-D-GlcNAc-(1-&gt;4)-Mur2Ac(oyl-L-Ala-gamma-D-O-P-Glu-L-Lys-D-Ala-D-Ala)-di-trans,octa-cis-undecaprenyl diphosphate + NH4(+) = beta-D-GlcNAc-(1-&gt;4)-Mur2Ac(oyl-L-Ala-D-isoglutaminyl-L-Lys-D-Ala-D-Ala)-di-trans,octa-cis-undecaprenyl diphosphate + phosphate + H(+)</text>
        <dbReference type="Rhea" id="RHEA:57932"/>
        <dbReference type="ChEBI" id="CHEBI:15378"/>
        <dbReference type="ChEBI" id="CHEBI:28938"/>
        <dbReference type="ChEBI" id="CHEBI:43474"/>
        <dbReference type="ChEBI" id="CHEBI:62233"/>
        <dbReference type="ChEBI" id="CHEBI:143132"/>
    </reaction>
</comment>
<evidence type="ECO:0000256" key="4">
    <source>
        <dbReference type="ARBA" id="ARBA00022840"/>
    </source>
</evidence>
<name>A0A4Y7R987_9FIRM</name>
<keyword evidence="5" id="KW-0479">Metal-binding</keyword>
<dbReference type="Gene3D" id="3.40.1190.10">
    <property type="entry name" value="Mur-like, catalytic domain"/>
    <property type="match status" value="1"/>
</dbReference>
<dbReference type="EC" id="6.3.5.13" evidence="5"/>
<keyword evidence="5" id="KW-0862">Zinc</keyword>
<feature type="binding site" evidence="5">
    <location>
        <position position="238"/>
    </location>
    <ligand>
        <name>Zn(2+)</name>
        <dbReference type="ChEBI" id="CHEBI:29105"/>
    </ligand>
</feature>
<dbReference type="Pfam" id="PF08245">
    <property type="entry name" value="Mur_ligase_M"/>
    <property type="match status" value="1"/>
</dbReference>
<dbReference type="EMBL" id="QFGA01000002">
    <property type="protein sequence ID" value="TEB05342.1"/>
    <property type="molecule type" value="Genomic_DNA"/>
</dbReference>
<evidence type="ECO:0000256" key="3">
    <source>
        <dbReference type="ARBA" id="ARBA00022741"/>
    </source>
</evidence>
<evidence type="ECO:0000313" key="8">
    <source>
        <dbReference type="EMBL" id="TEB05342.1"/>
    </source>
</evidence>
<dbReference type="InterPro" id="IPR018109">
    <property type="entry name" value="Folylpolyglutamate_synth_CS"/>
</dbReference>
<dbReference type="InterPro" id="IPR013564">
    <property type="entry name" value="MurT_C"/>
</dbReference>